<protein>
    <submittedName>
        <fullName evidence="1">Uncharacterized protein</fullName>
    </submittedName>
</protein>
<gene>
    <name evidence="1" type="ORF">F3Y22_tig00112107pilonHSYRG00005</name>
</gene>
<organism evidence="1 2">
    <name type="scientific">Hibiscus syriacus</name>
    <name type="common">Rose of Sharon</name>
    <dbReference type="NCBI Taxonomy" id="106335"/>
    <lineage>
        <taxon>Eukaryota</taxon>
        <taxon>Viridiplantae</taxon>
        <taxon>Streptophyta</taxon>
        <taxon>Embryophyta</taxon>
        <taxon>Tracheophyta</taxon>
        <taxon>Spermatophyta</taxon>
        <taxon>Magnoliopsida</taxon>
        <taxon>eudicotyledons</taxon>
        <taxon>Gunneridae</taxon>
        <taxon>Pentapetalae</taxon>
        <taxon>rosids</taxon>
        <taxon>malvids</taxon>
        <taxon>Malvales</taxon>
        <taxon>Malvaceae</taxon>
        <taxon>Malvoideae</taxon>
        <taxon>Hibiscus</taxon>
    </lineage>
</organism>
<comment type="caution">
    <text evidence="1">The sequence shown here is derived from an EMBL/GenBank/DDBJ whole genome shotgun (WGS) entry which is preliminary data.</text>
</comment>
<sequence length="79" mass="9064">MLLLGLKCRSKVEGVETDTRASTFICGQAVLLEDEVLVHASRFLMSCHRLISTWWTKMNSITKRVDDEAKYSDFPALYH</sequence>
<name>A0A6A2YCJ3_HIBSY</name>
<dbReference type="AlphaFoldDB" id="A0A6A2YCJ3"/>
<reference evidence="1" key="1">
    <citation type="submission" date="2019-09" db="EMBL/GenBank/DDBJ databases">
        <title>Draft genome information of white flower Hibiscus syriacus.</title>
        <authorList>
            <person name="Kim Y.-M."/>
        </authorList>
    </citation>
    <scope>NUCLEOTIDE SEQUENCE [LARGE SCALE GENOMIC DNA]</scope>
    <source>
        <strain evidence="1">YM2019G1</strain>
    </source>
</reference>
<dbReference type="EMBL" id="VEPZ02001503">
    <property type="protein sequence ID" value="KAE8670757.1"/>
    <property type="molecule type" value="Genomic_DNA"/>
</dbReference>
<accession>A0A6A2YCJ3</accession>
<keyword evidence="2" id="KW-1185">Reference proteome</keyword>
<evidence type="ECO:0000313" key="2">
    <source>
        <dbReference type="Proteomes" id="UP000436088"/>
    </source>
</evidence>
<evidence type="ECO:0000313" key="1">
    <source>
        <dbReference type="EMBL" id="KAE8670757.1"/>
    </source>
</evidence>
<proteinExistence type="predicted"/>
<dbReference type="Proteomes" id="UP000436088">
    <property type="component" value="Unassembled WGS sequence"/>
</dbReference>